<dbReference type="Gene3D" id="3.30.497.10">
    <property type="entry name" value="Antithrombin, subunit I, domain 2"/>
    <property type="match status" value="1"/>
</dbReference>
<feature type="domain" description="Serpin" evidence="6">
    <location>
        <begin position="60"/>
        <end position="421"/>
    </location>
</feature>
<dbReference type="Proteomes" id="UP001234178">
    <property type="component" value="Unassembled WGS sequence"/>
</dbReference>
<dbReference type="SMART" id="SM00093">
    <property type="entry name" value="SERPIN"/>
    <property type="match status" value="1"/>
</dbReference>
<dbReference type="PANTHER" id="PTHR11461">
    <property type="entry name" value="SERINE PROTEASE INHIBITOR, SERPIN"/>
    <property type="match status" value="1"/>
</dbReference>
<keyword evidence="3" id="KW-0722">Serine protease inhibitor</keyword>
<evidence type="ECO:0000256" key="4">
    <source>
        <dbReference type="RuleBase" id="RU000411"/>
    </source>
</evidence>
<evidence type="ECO:0000259" key="6">
    <source>
        <dbReference type="SMART" id="SM00093"/>
    </source>
</evidence>
<gene>
    <name evidence="7" type="ORF">OUZ56_032612</name>
</gene>
<reference evidence="7 8" key="1">
    <citation type="journal article" date="2023" name="Nucleic Acids Res.">
        <title>The hologenome of Daphnia magna reveals possible DNA methylation and microbiome-mediated evolution of the host genome.</title>
        <authorList>
            <person name="Chaturvedi A."/>
            <person name="Li X."/>
            <person name="Dhandapani V."/>
            <person name="Marshall H."/>
            <person name="Kissane S."/>
            <person name="Cuenca-Cambronero M."/>
            <person name="Asole G."/>
            <person name="Calvet F."/>
            <person name="Ruiz-Romero M."/>
            <person name="Marangio P."/>
            <person name="Guigo R."/>
            <person name="Rago D."/>
            <person name="Mirbahai L."/>
            <person name="Eastwood N."/>
            <person name="Colbourne J.K."/>
            <person name="Zhou J."/>
            <person name="Mallon E."/>
            <person name="Orsini L."/>
        </authorList>
    </citation>
    <scope>NUCLEOTIDE SEQUENCE [LARGE SCALE GENOMIC DNA]</scope>
    <source>
        <strain evidence="7">LRV0_1</strain>
    </source>
</reference>
<feature type="chain" id="PRO_5046305575" description="Serpin domain-containing protein" evidence="5">
    <location>
        <begin position="27"/>
        <end position="421"/>
    </location>
</feature>
<dbReference type="InterPro" id="IPR023796">
    <property type="entry name" value="Serpin_dom"/>
</dbReference>
<dbReference type="InterPro" id="IPR042185">
    <property type="entry name" value="Serpin_sf_2"/>
</dbReference>
<protein>
    <recommendedName>
        <fullName evidence="6">Serpin domain-containing protein</fullName>
    </recommendedName>
</protein>
<keyword evidence="5" id="KW-0732">Signal</keyword>
<evidence type="ECO:0000256" key="3">
    <source>
        <dbReference type="ARBA" id="ARBA00022900"/>
    </source>
</evidence>
<dbReference type="InterPro" id="IPR000215">
    <property type="entry name" value="Serpin_fam"/>
</dbReference>
<dbReference type="CDD" id="cd19590">
    <property type="entry name" value="serpin_thermopin-like"/>
    <property type="match status" value="1"/>
</dbReference>
<accession>A0ABR0B9E9</accession>
<evidence type="ECO:0000313" key="8">
    <source>
        <dbReference type="Proteomes" id="UP001234178"/>
    </source>
</evidence>
<dbReference type="PANTHER" id="PTHR11461:SF211">
    <property type="entry name" value="GH10112P-RELATED"/>
    <property type="match status" value="1"/>
</dbReference>
<dbReference type="Gene3D" id="2.30.39.10">
    <property type="entry name" value="Alpha-1-antitrypsin, domain 1"/>
    <property type="match status" value="1"/>
</dbReference>
<keyword evidence="2" id="KW-0646">Protease inhibitor</keyword>
<proteinExistence type="inferred from homology"/>
<evidence type="ECO:0000313" key="7">
    <source>
        <dbReference type="EMBL" id="KAK4045204.1"/>
    </source>
</evidence>
<dbReference type="InterPro" id="IPR036186">
    <property type="entry name" value="Serpin_sf"/>
</dbReference>
<dbReference type="PROSITE" id="PS00284">
    <property type="entry name" value="SERPIN"/>
    <property type="match status" value="1"/>
</dbReference>
<comment type="caution">
    <text evidence="7">The sequence shown here is derived from an EMBL/GenBank/DDBJ whole genome shotgun (WGS) entry which is preliminary data.</text>
</comment>
<dbReference type="PROSITE" id="PS51257">
    <property type="entry name" value="PROKAR_LIPOPROTEIN"/>
    <property type="match status" value="1"/>
</dbReference>
<comment type="similarity">
    <text evidence="1 4">Belongs to the serpin family.</text>
</comment>
<dbReference type="SUPFAM" id="SSF56574">
    <property type="entry name" value="Serpins"/>
    <property type="match status" value="1"/>
</dbReference>
<name>A0ABR0B9E9_9CRUS</name>
<evidence type="ECO:0000256" key="5">
    <source>
        <dbReference type="SAM" id="SignalP"/>
    </source>
</evidence>
<sequence length="421" mass="44197">MHLRTLRLAALPLLALAACADDPVVAADFEEARSSLARDAASSIPEDASAVVAANTTFGLALNRGLVKTGENVVLSPASISSALAMAYGGAQGETARAFEAVLGFDGHTHPGMNSIDLALATRAGDGRAVDGTPLKFAGNNALFAQKGYPFKTTYLDLLARNYGAGIKLANFRTDPEGERGRINSFVAAKTEQKIKDLLPAGSIDTITRAVLVNTVYMNAAWATPFDASLTEDATFRGELATSSVKMMHREGPRAYAADAHAEAATLPYDGGKLALTAILPRTDLATFDTTFDAAELDALSRPATSTQDPAHPFRRCSAIPGRSAQKLGLGVALSSSADFSGIADPTAAQETLHIGQVVHKVYLDVAEKGTEAAAATAVTLDGTTSVQDPPKKMTFDRPFYVVIRDVPTGMVLFTARIVKL</sequence>
<evidence type="ECO:0000256" key="2">
    <source>
        <dbReference type="ARBA" id="ARBA00022690"/>
    </source>
</evidence>
<evidence type="ECO:0000256" key="1">
    <source>
        <dbReference type="ARBA" id="ARBA00009500"/>
    </source>
</evidence>
<organism evidence="7 8">
    <name type="scientific">Daphnia magna</name>
    <dbReference type="NCBI Taxonomy" id="35525"/>
    <lineage>
        <taxon>Eukaryota</taxon>
        <taxon>Metazoa</taxon>
        <taxon>Ecdysozoa</taxon>
        <taxon>Arthropoda</taxon>
        <taxon>Crustacea</taxon>
        <taxon>Branchiopoda</taxon>
        <taxon>Diplostraca</taxon>
        <taxon>Cladocera</taxon>
        <taxon>Anomopoda</taxon>
        <taxon>Daphniidae</taxon>
        <taxon>Daphnia</taxon>
    </lineage>
</organism>
<dbReference type="InterPro" id="IPR042178">
    <property type="entry name" value="Serpin_sf_1"/>
</dbReference>
<dbReference type="EMBL" id="JAOYFB010000041">
    <property type="protein sequence ID" value="KAK4045204.1"/>
    <property type="molecule type" value="Genomic_DNA"/>
</dbReference>
<dbReference type="Pfam" id="PF00079">
    <property type="entry name" value="Serpin"/>
    <property type="match status" value="1"/>
</dbReference>
<dbReference type="InterPro" id="IPR023795">
    <property type="entry name" value="Serpin_CS"/>
</dbReference>
<feature type="signal peptide" evidence="5">
    <location>
        <begin position="1"/>
        <end position="26"/>
    </location>
</feature>
<keyword evidence="8" id="KW-1185">Reference proteome</keyword>